<dbReference type="GO" id="GO:0030246">
    <property type="term" value="F:carbohydrate binding"/>
    <property type="evidence" value="ECO:0007669"/>
    <property type="project" value="InterPro"/>
</dbReference>
<dbReference type="Pfam" id="PF03636">
    <property type="entry name" value="Glyco_hydro_65N"/>
    <property type="match status" value="1"/>
</dbReference>
<organism evidence="6 7">
    <name type="scientific">Caecibacteroides pullorum</name>
    <dbReference type="NCBI Taxonomy" id="2725562"/>
    <lineage>
        <taxon>Bacteria</taxon>
        <taxon>Pseudomonadati</taxon>
        <taxon>Bacteroidota</taxon>
        <taxon>Bacteroidia</taxon>
        <taxon>Bacteroidales</taxon>
        <taxon>Bacteroidaceae</taxon>
        <taxon>Caecibacteroides</taxon>
    </lineage>
</organism>
<reference evidence="6 7" key="1">
    <citation type="journal article" date="2021" name="Sci. Rep.">
        <title>The distribution of antibiotic resistance genes in chicken gut microbiota commensals.</title>
        <authorList>
            <person name="Juricova H."/>
            <person name="Matiasovicova J."/>
            <person name="Kubasova T."/>
            <person name="Cejkova D."/>
            <person name="Rychlik I."/>
        </authorList>
    </citation>
    <scope>NUCLEOTIDE SEQUENCE [LARGE SCALE GENOMIC DNA]</scope>
    <source>
        <strain evidence="6 7">An421</strain>
    </source>
</reference>
<dbReference type="Proteomes" id="UP000698924">
    <property type="component" value="Unassembled WGS sequence"/>
</dbReference>
<dbReference type="GO" id="GO:0004553">
    <property type="term" value="F:hydrolase activity, hydrolyzing O-glycosyl compounds"/>
    <property type="evidence" value="ECO:0007669"/>
    <property type="project" value="TreeGrafter"/>
</dbReference>
<proteinExistence type="inferred from homology"/>
<dbReference type="GO" id="GO:0016757">
    <property type="term" value="F:glycosyltransferase activity"/>
    <property type="evidence" value="ECO:0007669"/>
    <property type="project" value="UniProtKB-ARBA"/>
</dbReference>
<evidence type="ECO:0000313" key="7">
    <source>
        <dbReference type="Proteomes" id="UP000698924"/>
    </source>
</evidence>
<dbReference type="EMBL" id="JACJMO010000032">
    <property type="protein sequence ID" value="MBM6858633.1"/>
    <property type="molecule type" value="Genomic_DNA"/>
</dbReference>
<dbReference type="SUPFAM" id="SSF48208">
    <property type="entry name" value="Six-hairpin glycosidases"/>
    <property type="match status" value="1"/>
</dbReference>
<dbReference type="NCBIfam" id="NF010380">
    <property type="entry name" value="PRK13807.1"/>
    <property type="match status" value="1"/>
</dbReference>
<evidence type="ECO:0000256" key="1">
    <source>
        <dbReference type="ARBA" id="ARBA00006768"/>
    </source>
</evidence>
<dbReference type="PANTHER" id="PTHR11051">
    <property type="entry name" value="GLYCOSYL HYDROLASE-RELATED"/>
    <property type="match status" value="1"/>
</dbReference>
<sequence>MKKYLKTDEWNIIEDEFHADDLRMSESIFSLGNGRFGQRGNFEEPYSSDSYQGSFVAGIPFLDKTRVAWWKNGFPHYFTRIPNAANWSSIHLRLIDEELDLAQWDVNSFNRRLDMYNGISYRDVKVTSPRGNCLHLHAEHLVNMAYPDLCLIRYSVTSQNYTGKLSLLPLLEANLNDHSEYTEEKIWNILDSGVIQDCAYLWTQTRREDSQVCYAMTYHFYKNNKETSLNPIRIEKGKQTGFSLGTDVKPGDTVTLLKYVIVASSLYYERQHLVETSTCMARKAKSDGWEALTKAHQQAWHKIWDETDVVIQGDPEAQQGIRYNIFQLYQTYRGDDPRLNIAPKGFTGEKYGGNTYWNTELCCVPFFLLATPRSIVKNLLMYRYNQLPKAIENAHKLGFKDGAALFPQVTNNGEECHSEWEITFEEIHRNNIIVYAILQYAAITGSNEYILKYGLEVMIAICRFWSQRVTFSKPKQQYVILGVTGPDEYQNNVDNNWYTNLSCASSLKMTLYYLDLAAQKYPEDYTRICNLTHLDYETETPLWHNIAEQMYLPEDKDLGIFVQNDGFMDKTLQSTEAIPADERPINQHWSWDRILRSCYIKQSDVLLGLYLYYHKFDIETIRRNFNFYEPMTVHESSLSPHIHAILAARIGETEKAYQLFLHATRLDLDDYNNETAEGLHITSMPGSWLAIAKGFGGMQTQKGKLKFAPTLPNQWKKYIFKTNYQGRKLQIEIDQEIKITLLSGPTIKITVYEEEYELEIGNTLHIPRIQ</sequence>
<comment type="caution">
    <text evidence="6">The sequence shown here is derived from an EMBL/GenBank/DDBJ whole genome shotgun (WGS) entry which is preliminary data.</text>
</comment>
<dbReference type="Gene3D" id="1.50.10.10">
    <property type="match status" value="1"/>
</dbReference>
<feature type="domain" description="Glycoside hydrolase family 65 N-terminal" evidence="5">
    <location>
        <begin position="14"/>
        <end position="265"/>
    </location>
</feature>
<dbReference type="PANTHER" id="PTHR11051:SF14">
    <property type="entry name" value="MALTOSE PHOSPHORYLASE"/>
    <property type="match status" value="1"/>
</dbReference>
<dbReference type="InterPro" id="IPR011013">
    <property type="entry name" value="Gal_mutarotase_sf_dom"/>
</dbReference>
<feature type="active site" description="Proton donor" evidence="2">
    <location>
        <position position="488"/>
    </location>
</feature>
<dbReference type="InterPro" id="IPR017045">
    <property type="entry name" value="Malt_Pase/Glycosyl_Hdrlase"/>
</dbReference>
<name>A0AA41D9T6_9BACT</name>
<dbReference type="Gene3D" id="2.60.420.10">
    <property type="entry name" value="Maltose phosphorylase, domain 3"/>
    <property type="match status" value="1"/>
</dbReference>
<dbReference type="InterPro" id="IPR005194">
    <property type="entry name" value="Glyco_hydro_65_C"/>
</dbReference>
<evidence type="ECO:0000259" key="4">
    <source>
        <dbReference type="Pfam" id="PF03633"/>
    </source>
</evidence>
<dbReference type="AlphaFoldDB" id="A0AA41D9T6"/>
<dbReference type="PIRSF" id="PIRSF036289">
    <property type="entry name" value="Glycosyl_hydrolase_malt_phosph"/>
    <property type="match status" value="1"/>
</dbReference>
<evidence type="ECO:0000259" key="3">
    <source>
        <dbReference type="Pfam" id="PF03632"/>
    </source>
</evidence>
<gene>
    <name evidence="6" type="ORF">H6D15_13665</name>
</gene>
<evidence type="ECO:0000259" key="5">
    <source>
        <dbReference type="Pfam" id="PF03636"/>
    </source>
</evidence>
<feature type="domain" description="Glycoside hydrolase family 65 C-terminal" evidence="4">
    <location>
        <begin position="698"/>
        <end position="758"/>
    </location>
</feature>
<dbReference type="InterPro" id="IPR005196">
    <property type="entry name" value="Glyco_hydro_65_N"/>
</dbReference>
<keyword evidence="7" id="KW-1185">Reference proteome</keyword>
<dbReference type="Pfam" id="PF03632">
    <property type="entry name" value="Glyco_hydro_65m"/>
    <property type="match status" value="1"/>
</dbReference>
<evidence type="ECO:0000256" key="2">
    <source>
        <dbReference type="PIRSR" id="PIRSR036289-50"/>
    </source>
</evidence>
<dbReference type="InterPro" id="IPR008928">
    <property type="entry name" value="6-hairpin_glycosidase_sf"/>
</dbReference>
<dbReference type="SUPFAM" id="SSF74650">
    <property type="entry name" value="Galactose mutarotase-like"/>
    <property type="match status" value="1"/>
</dbReference>
<evidence type="ECO:0000313" key="6">
    <source>
        <dbReference type="EMBL" id="MBM6858633.1"/>
    </source>
</evidence>
<dbReference type="RefSeq" id="WP_204973098.1">
    <property type="nucleotide sequence ID" value="NZ_JAAZTS010000031.1"/>
</dbReference>
<dbReference type="InterPro" id="IPR012341">
    <property type="entry name" value="6hp_glycosidase-like_sf"/>
</dbReference>
<dbReference type="GO" id="GO:0005975">
    <property type="term" value="P:carbohydrate metabolic process"/>
    <property type="evidence" value="ECO:0007669"/>
    <property type="project" value="InterPro"/>
</dbReference>
<dbReference type="Pfam" id="PF03633">
    <property type="entry name" value="Glyco_hydro_65C"/>
    <property type="match status" value="1"/>
</dbReference>
<protein>
    <submittedName>
        <fullName evidence="6">Family 65 glycosyl hydrolase</fullName>
    </submittedName>
</protein>
<dbReference type="InterPro" id="IPR005195">
    <property type="entry name" value="Glyco_hydro_65_M"/>
</dbReference>
<keyword evidence="6" id="KW-0378">Hydrolase</keyword>
<dbReference type="InterPro" id="IPR037018">
    <property type="entry name" value="GH65_N"/>
</dbReference>
<dbReference type="Gene3D" id="2.70.98.40">
    <property type="entry name" value="Glycoside hydrolase, family 65, N-terminal domain"/>
    <property type="match status" value="1"/>
</dbReference>
<feature type="domain" description="Glycoside hydrolase family 65 central catalytic" evidence="3">
    <location>
        <begin position="322"/>
        <end position="688"/>
    </location>
</feature>
<comment type="similarity">
    <text evidence="1">Belongs to the glycosyl hydrolase 65 family.</text>
</comment>
<accession>A0AA41D9T6</accession>